<feature type="domain" description="Release factor glutamine methyltransferase N-terminal" evidence="4">
    <location>
        <begin position="23"/>
        <end position="100"/>
    </location>
</feature>
<dbReference type="SUPFAM" id="SSF53335">
    <property type="entry name" value="S-adenosyl-L-methionine-dependent methyltransferases"/>
    <property type="match status" value="1"/>
</dbReference>
<dbReference type="InterPro" id="IPR019874">
    <property type="entry name" value="RF_methyltr_PrmC"/>
</dbReference>
<keyword evidence="3" id="KW-0949">S-adenosyl-L-methionine</keyword>
<dbReference type="AlphaFoldDB" id="A0A9D9HH96"/>
<protein>
    <submittedName>
        <fullName evidence="5">Peptide chain release factor N(5)-glutamine methyltransferase</fullName>
        <ecNumber evidence="5">2.1.1.297</ecNumber>
    </submittedName>
</protein>
<keyword evidence="2 5" id="KW-0808">Transferase</keyword>
<dbReference type="Gene3D" id="1.10.8.10">
    <property type="entry name" value="DNA helicase RuvA subunit, C-terminal domain"/>
    <property type="match status" value="1"/>
</dbReference>
<evidence type="ECO:0000259" key="4">
    <source>
        <dbReference type="Pfam" id="PF17827"/>
    </source>
</evidence>
<evidence type="ECO:0000313" key="5">
    <source>
        <dbReference type="EMBL" id="MBO8450378.1"/>
    </source>
</evidence>
<dbReference type="GO" id="GO:0032259">
    <property type="term" value="P:methylation"/>
    <property type="evidence" value="ECO:0007669"/>
    <property type="project" value="UniProtKB-KW"/>
</dbReference>
<gene>
    <name evidence="5" type="primary">prmC</name>
    <name evidence="5" type="ORF">IAA96_04655</name>
</gene>
<sequence length="335" mass="35981">MPLPPDFPDVPELSPEERTVGRLLAAATEGIARAGSATPRLDALLLLEDALRRTPEAPQKADRTWLSAHPEPVLEQKTAAVFRRAVLRRRSGLPVAYITGRKWFWKYEFLVTPDVLIPKPDTETLVERAEEILTILCRQNPAAGGVTLLDMCTGSGCIVLSLKAGFPGVQAAGADISPQALAVAEQNAARLLPAGSVRFFRHDLRDGFPPPDPRLFPDAPVPAESRAGWSLITANPPYVPTEQAGALLSDGRAEPLLALDGGPDGLSLIRPLVRSAFDALEPGGYLLIETGEYNADAAAACFREAGFFAIFVREDLAGQKRLVEGRRPESGAINA</sequence>
<dbReference type="Pfam" id="PF17827">
    <property type="entry name" value="PrmC_N"/>
    <property type="match status" value="1"/>
</dbReference>
<dbReference type="EMBL" id="JADIMS010000077">
    <property type="protein sequence ID" value="MBO8450378.1"/>
    <property type="molecule type" value="Genomic_DNA"/>
</dbReference>
<evidence type="ECO:0000256" key="3">
    <source>
        <dbReference type="ARBA" id="ARBA00022691"/>
    </source>
</evidence>
<evidence type="ECO:0000256" key="1">
    <source>
        <dbReference type="ARBA" id="ARBA00022603"/>
    </source>
</evidence>
<dbReference type="Proteomes" id="UP000823616">
    <property type="component" value="Unassembled WGS sequence"/>
</dbReference>
<dbReference type="CDD" id="cd02440">
    <property type="entry name" value="AdoMet_MTases"/>
    <property type="match status" value="1"/>
</dbReference>
<dbReference type="InterPro" id="IPR050320">
    <property type="entry name" value="N5-glutamine_MTase"/>
</dbReference>
<dbReference type="InterPro" id="IPR004556">
    <property type="entry name" value="HemK-like"/>
</dbReference>
<dbReference type="PANTHER" id="PTHR18895">
    <property type="entry name" value="HEMK METHYLTRANSFERASE"/>
    <property type="match status" value="1"/>
</dbReference>
<evidence type="ECO:0000313" key="6">
    <source>
        <dbReference type="Proteomes" id="UP000823616"/>
    </source>
</evidence>
<dbReference type="PANTHER" id="PTHR18895:SF74">
    <property type="entry name" value="MTRF1L RELEASE FACTOR GLUTAMINE METHYLTRANSFERASE"/>
    <property type="match status" value="1"/>
</dbReference>
<dbReference type="GO" id="GO:0102559">
    <property type="term" value="F:peptide chain release factor N(5)-glutamine methyltransferase activity"/>
    <property type="evidence" value="ECO:0007669"/>
    <property type="project" value="UniProtKB-EC"/>
</dbReference>
<proteinExistence type="predicted"/>
<dbReference type="InterPro" id="IPR040758">
    <property type="entry name" value="PrmC_N"/>
</dbReference>
<reference evidence="5" key="1">
    <citation type="submission" date="2020-10" db="EMBL/GenBank/DDBJ databases">
        <authorList>
            <person name="Gilroy R."/>
        </authorList>
    </citation>
    <scope>NUCLEOTIDE SEQUENCE</scope>
    <source>
        <strain evidence="5">B3-4054</strain>
    </source>
</reference>
<dbReference type="NCBIfam" id="TIGR00536">
    <property type="entry name" value="hemK_fam"/>
    <property type="match status" value="1"/>
</dbReference>
<dbReference type="EC" id="2.1.1.297" evidence="5"/>
<name>A0A9D9HH96_9SPIR</name>
<organism evidence="5 6">
    <name type="scientific">Candidatus Avitreponema avistercoris</name>
    <dbReference type="NCBI Taxonomy" id="2840705"/>
    <lineage>
        <taxon>Bacteria</taxon>
        <taxon>Pseudomonadati</taxon>
        <taxon>Spirochaetota</taxon>
        <taxon>Spirochaetia</taxon>
        <taxon>Spirochaetales</taxon>
        <taxon>Candidatus Avitreponema</taxon>
    </lineage>
</organism>
<reference evidence="5" key="2">
    <citation type="journal article" date="2021" name="PeerJ">
        <title>Extensive microbial diversity within the chicken gut microbiome revealed by metagenomics and culture.</title>
        <authorList>
            <person name="Gilroy R."/>
            <person name="Ravi A."/>
            <person name="Getino M."/>
            <person name="Pursley I."/>
            <person name="Horton D.L."/>
            <person name="Alikhan N.F."/>
            <person name="Baker D."/>
            <person name="Gharbi K."/>
            <person name="Hall N."/>
            <person name="Watson M."/>
            <person name="Adriaenssens E.M."/>
            <person name="Foster-Nyarko E."/>
            <person name="Jarju S."/>
            <person name="Secka A."/>
            <person name="Antonio M."/>
            <person name="Oren A."/>
            <person name="Chaudhuri R.R."/>
            <person name="La Ragione R."/>
            <person name="Hildebrand F."/>
            <person name="Pallen M.J."/>
        </authorList>
    </citation>
    <scope>NUCLEOTIDE SEQUENCE</scope>
    <source>
        <strain evidence="5">B3-4054</strain>
    </source>
</reference>
<dbReference type="InterPro" id="IPR029063">
    <property type="entry name" value="SAM-dependent_MTases_sf"/>
</dbReference>
<comment type="caution">
    <text evidence="5">The sequence shown here is derived from an EMBL/GenBank/DDBJ whole genome shotgun (WGS) entry which is preliminary data.</text>
</comment>
<evidence type="ECO:0000256" key="2">
    <source>
        <dbReference type="ARBA" id="ARBA00022679"/>
    </source>
</evidence>
<accession>A0A9D9HH96</accession>
<dbReference type="Gene3D" id="3.40.50.150">
    <property type="entry name" value="Vaccinia Virus protein VP39"/>
    <property type="match status" value="1"/>
</dbReference>
<keyword evidence="1 5" id="KW-0489">Methyltransferase</keyword>
<dbReference type="NCBIfam" id="TIGR03534">
    <property type="entry name" value="RF_mod_PrmC"/>
    <property type="match status" value="1"/>
</dbReference>